<evidence type="ECO:0000313" key="4">
    <source>
        <dbReference type="Proteomes" id="UP000267464"/>
    </source>
</evidence>
<organism evidence="3 4">
    <name type="scientific">Piscinibacter terrae</name>
    <dbReference type="NCBI Taxonomy" id="2496871"/>
    <lineage>
        <taxon>Bacteria</taxon>
        <taxon>Pseudomonadati</taxon>
        <taxon>Pseudomonadota</taxon>
        <taxon>Betaproteobacteria</taxon>
        <taxon>Burkholderiales</taxon>
        <taxon>Sphaerotilaceae</taxon>
        <taxon>Piscinibacter</taxon>
    </lineage>
</organism>
<evidence type="ECO:0000259" key="2">
    <source>
        <dbReference type="PROSITE" id="PS51352"/>
    </source>
</evidence>
<dbReference type="AlphaFoldDB" id="A0A3N7HLV6"/>
<protein>
    <submittedName>
        <fullName evidence="3">TlpA family protein disulfide reductase</fullName>
    </submittedName>
</protein>
<name>A0A3N7HLV6_9BURK</name>
<dbReference type="Gene3D" id="3.40.30.10">
    <property type="entry name" value="Glutaredoxin"/>
    <property type="match status" value="1"/>
</dbReference>
<accession>A0A3N7HLV6</accession>
<feature type="signal peptide" evidence="1">
    <location>
        <begin position="1"/>
        <end position="25"/>
    </location>
</feature>
<dbReference type="EMBL" id="QUSW01000005">
    <property type="protein sequence ID" value="RQP23110.1"/>
    <property type="molecule type" value="Genomic_DNA"/>
</dbReference>
<evidence type="ECO:0000313" key="3">
    <source>
        <dbReference type="EMBL" id="RQP23110.1"/>
    </source>
</evidence>
<dbReference type="PANTHER" id="PTHR42852">
    <property type="entry name" value="THIOL:DISULFIDE INTERCHANGE PROTEIN DSBE"/>
    <property type="match status" value="1"/>
</dbReference>
<feature type="domain" description="Thioredoxin" evidence="2">
    <location>
        <begin position="22"/>
        <end position="174"/>
    </location>
</feature>
<reference evidence="3 4" key="1">
    <citation type="submission" date="2018-08" db="EMBL/GenBank/DDBJ databases">
        <authorList>
            <person name="Khan S.A."/>
            <person name="Jeon C.O."/>
            <person name="Chun B.H."/>
            <person name="Jeong S.E."/>
        </authorList>
    </citation>
    <scope>NUCLEOTIDE SEQUENCE [LARGE SCALE GENOMIC DNA]</scope>
    <source>
        <strain evidence="3 4">S-16</strain>
    </source>
</reference>
<dbReference type="SUPFAM" id="SSF52833">
    <property type="entry name" value="Thioredoxin-like"/>
    <property type="match status" value="1"/>
</dbReference>
<sequence>MHRRHFIHGGLATLFGAPCAPLAFAADKPAAALNAQMKGVMVHDLQPFDLQRERGKVVLVFFWSTTCAVCRDKLPEFRVNYEAWRDKGFQLIAVNTDAKPEDLQRYVDLIHRAVPERQQFPMVWRGDARHADNFGVVPHVPTSFLVNRQGQVVKEIHGRIEPALWDDIAELVLG</sequence>
<comment type="caution">
    <text evidence="3">The sequence shown here is derived from an EMBL/GenBank/DDBJ whole genome shotgun (WGS) entry which is preliminary data.</text>
</comment>
<dbReference type="InterPro" id="IPR050553">
    <property type="entry name" value="Thioredoxin_ResA/DsbE_sf"/>
</dbReference>
<evidence type="ECO:0000256" key="1">
    <source>
        <dbReference type="SAM" id="SignalP"/>
    </source>
</evidence>
<dbReference type="GO" id="GO:0016491">
    <property type="term" value="F:oxidoreductase activity"/>
    <property type="evidence" value="ECO:0007669"/>
    <property type="project" value="InterPro"/>
</dbReference>
<dbReference type="PROSITE" id="PS51352">
    <property type="entry name" value="THIOREDOXIN_2"/>
    <property type="match status" value="1"/>
</dbReference>
<proteinExistence type="predicted"/>
<dbReference type="RefSeq" id="WP_124541854.1">
    <property type="nucleotide sequence ID" value="NZ_QUSW01000005.1"/>
</dbReference>
<keyword evidence="4" id="KW-1185">Reference proteome</keyword>
<reference evidence="3 4" key="2">
    <citation type="submission" date="2018-12" db="EMBL/GenBank/DDBJ databases">
        <title>Rhizobacter gummiphilus sp. nov., a rubber-degrading bacterium isolated from the soil of a botanical garden in Japan.</title>
        <authorList>
            <person name="Shunsuke S.S."/>
        </authorList>
    </citation>
    <scope>NUCLEOTIDE SEQUENCE [LARGE SCALE GENOMIC DNA]</scope>
    <source>
        <strain evidence="3 4">S-16</strain>
    </source>
</reference>
<feature type="chain" id="PRO_5017975911" evidence="1">
    <location>
        <begin position="26"/>
        <end position="174"/>
    </location>
</feature>
<dbReference type="OrthoDB" id="9811352at2"/>
<dbReference type="GO" id="GO:0016209">
    <property type="term" value="F:antioxidant activity"/>
    <property type="evidence" value="ECO:0007669"/>
    <property type="project" value="InterPro"/>
</dbReference>
<keyword evidence="1" id="KW-0732">Signal</keyword>
<dbReference type="PANTHER" id="PTHR42852:SF17">
    <property type="entry name" value="THIOREDOXIN-LIKE PROTEIN HI_1115"/>
    <property type="match status" value="1"/>
</dbReference>
<dbReference type="InterPro" id="IPR036249">
    <property type="entry name" value="Thioredoxin-like_sf"/>
</dbReference>
<dbReference type="CDD" id="cd02966">
    <property type="entry name" value="TlpA_like_family"/>
    <property type="match status" value="1"/>
</dbReference>
<dbReference type="InterPro" id="IPR000866">
    <property type="entry name" value="AhpC/TSA"/>
</dbReference>
<dbReference type="Proteomes" id="UP000267464">
    <property type="component" value="Unassembled WGS sequence"/>
</dbReference>
<dbReference type="Pfam" id="PF00578">
    <property type="entry name" value="AhpC-TSA"/>
    <property type="match status" value="1"/>
</dbReference>
<gene>
    <name evidence="3" type="ORF">DZC73_18490</name>
</gene>
<dbReference type="InterPro" id="IPR013766">
    <property type="entry name" value="Thioredoxin_domain"/>
</dbReference>